<sequence>MAEIVLSAFLFVLYEKLGSAALEKLARYKGINSHIKKWHRSLLQIQEVLTDASQKEITDQSVKRWLNDLQHLAYDIDDILDDMETEAIHQGFLHLSTPSKSTQERVGREYFEELLSRSCFQSVPNEDSLFVMHELATSVAGDFFLRLDNGMDKDFKKEVLDKYRHVSFVRERYETYKKFEAFKRAKSLRTFLAASAGVGRTVEDWKRFY</sequence>
<dbReference type="InterPro" id="IPR041118">
    <property type="entry name" value="Rx_N"/>
</dbReference>
<evidence type="ECO:0000313" key="6">
    <source>
        <dbReference type="EMBL" id="PWA55976.1"/>
    </source>
</evidence>
<gene>
    <name evidence="6" type="ORF">CTI12_AA421380</name>
</gene>
<keyword evidence="3" id="KW-0611">Plant defense</keyword>
<dbReference type="EMBL" id="PKPP01006604">
    <property type="protein sequence ID" value="PWA55976.1"/>
    <property type="molecule type" value="Genomic_DNA"/>
</dbReference>
<dbReference type="OrthoDB" id="688937at2759"/>
<dbReference type="GO" id="GO:0000166">
    <property type="term" value="F:nucleotide binding"/>
    <property type="evidence" value="ECO:0007669"/>
    <property type="project" value="UniProtKB-KW"/>
</dbReference>
<name>A0A2U1M3Z3_ARTAN</name>
<feature type="domain" description="Disease resistance N-terminal" evidence="5">
    <location>
        <begin position="12"/>
        <end position="96"/>
    </location>
</feature>
<reference evidence="6 7" key="1">
    <citation type="journal article" date="2018" name="Mol. Plant">
        <title>The genome of Artemisia annua provides insight into the evolution of Asteraceae family and artemisinin biosynthesis.</title>
        <authorList>
            <person name="Shen Q."/>
            <person name="Zhang L."/>
            <person name="Liao Z."/>
            <person name="Wang S."/>
            <person name="Yan T."/>
            <person name="Shi P."/>
            <person name="Liu M."/>
            <person name="Fu X."/>
            <person name="Pan Q."/>
            <person name="Wang Y."/>
            <person name="Lv Z."/>
            <person name="Lu X."/>
            <person name="Zhang F."/>
            <person name="Jiang W."/>
            <person name="Ma Y."/>
            <person name="Chen M."/>
            <person name="Hao X."/>
            <person name="Li L."/>
            <person name="Tang Y."/>
            <person name="Lv G."/>
            <person name="Zhou Y."/>
            <person name="Sun X."/>
            <person name="Brodelius P.E."/>
            <person name="Rose J.K.C."/>
            <person name="Tang K."/>
        </authorList>
    </citation>
    <scope>NUCLEOTIDE SEQUENCE [LARGE SCALE GENOMIC DNA]</scope>
    <source>
        <strain evidence="7">cv. Huhao1</strain>
        <tissue evidence="6">Leaf</tissue>
    </source>
</reference>
<keyword evidence="2" id="KW-0547">Nucleotide-binding</keyword>
<protein>
    <recommendedName>
        <fullName evidence="5">Disease resistance N-terminal domain-containing protein</fullName>
    </recommendedName>
</protein>
<keyword evidence="7" id="KW-1185">Reference proteome</keyword>
<feature type="chain" id="PRO_5015788131" description="Disease resistance N-terminal domain-containing protein" evidence="4">
    <location>
        <begin position="21"/>
        <end position="209"/>
    </location>
</feature>
<proteinExistence type="predicted"/>
<evidence type="ECO:0000256" key="4">
    <source>
        <dbReference type="SAM" id="SignalP"/>
    </source>
</evidence>
<dbReference type="GO" id="GO:0006952">
    <property type="term" value="P:defense response"/>
    <property type="evidence" value="ECO:0007669"/>
    <property type="project" value="UniProtKB-KW"/>
</dbReference>
<dbReference type="Pfam" id="PF18052">
    <property type="entry name" value="Rx_N"/>
    <property type="match status" value="1"/>
</dbReference>
<evidence type="ECO:0000256" key="3">
    <source>
        <dbReference type="ARBA" id="ARBA00022821"/>
    </source>
</evidence>
<organism evidence="6 7">
    <name type="scientific">Artemisia annua</name>
    <name type="common">Sweet wormwood</name>
    <dbReference type="NCBI Taxonomy" id="35608"/>
    <lineage>
        <taxon>Eukaryota</taxon>
        <taxon>Viridiplantae</taxon>
        <taxon>Streptophyta</taxon>
        <taxon>Embryophyta</taxon>
        <taxon>Tracheophyta</taxon>
        <taxon>Spermatophyta</taxon>
        <taxon>Magnoliopsida</taxon>
        <taxon>eudicotyledons</taxon>
        <taxon>Gunneridae</taxon>
        <taxon>Pentapetalae</taxon>
        <taxon>asterids</taxon>
        <taxon>campanulids</taxon>
        <taxon>Asterales</taxon>
        <taxon>Asteraceae</taxon>
        <taxon>Asteroideae</taxon>
        <taxon>Anthemideae</taxon>
        <taxon>Artemisiinae</taxon>
        <taxon>Artemisia</taxon>
    </lineage>
</organism>
<accession>A0A2U1M3Z3</accession>
<evidence type="ECO:0000256" key="1">
    <source>
        <dbReference type="ARBA" id="ARBA00022737"/>
    </source>
</evidence>
<comment type="caution">
    <text evidence="6">The sequence shown here is derived from an EMBL/GenBank/DDBJ whole genome shotgun (WGS) entry which is preliminary data.</text>
</comment>
<evidence type="ECO:0000256" key="2">
    <source>
        <dbReference type="ARBA" id="ARBA00022741"/>
    </source>
</evidence>
<keyword evidence="1" id="KW-0677">Repeat</keyword>
<evidence type="ECO:0000313" key="7">
    <source>
        <dbReference type="Proteomes" id="UP000245207"/>
    </source>
</evidence>
<dbReference type="AlphaFoldDB" id="A0A2U1M3Z3"/>
<keyword evidence="4" id="KW-0732">Signal</keyword>
<dbReference type="STRING" id="35608.A0A2U1M3Z3"/>
<evidence type="ECO:0000259" key="5">
    <source>
        <dbReference type="Pfam" id="PF18052"/>
    </source>
</evidence>
<dbReference type="Gene3D" id="1.20.5.4130">
    <property type="match status" value="1"/>
</dbReference>
<feature type="signal peptide" evidence="4">
    <location>
        <begin position="1"/>
        <end position="20"/>
    </location>
</feature>
<dbReference type="Proteomes" id="UP000245207">
    <property type="component" value="Unassembled WGS sequence"/>
</dbReference>